<dbReference type="Proteomes" id="UP000682134">
    <property type="component" value="Unassembled WGS sequence"/>
</dbReference>
<keyword evidence="5" id="KW-0862">Zinc</keyword>
<name>A0A940SJR4_9BACI</name>
<dbReference type="EMBL" id="JAGIYQ010000002">
    <property type="protein sequence ID" value="MBP0724503.1"/>
    <property type="molecule type" value="Genomic_DNA"/>
</dbReference>
<sequence>MISFLANEETSIQDIANMFRINPNFILMNERREIFIPGFYKKLISSNELYLAKKDLFDDLLNVEILNLVNEVKSEKELKERQSFFSVVRATPNSIVVPQPYSFSKMENDLAQIQQLYPFLNVNEIGKTTLGKPIYELVLGSGSRKIHWNASFHANEWITSCVIMKIVEWLCYFCTFTLPSETINGYDLFTQITLSIVPMVNPDGVDLVVNGKVDDPIFQEQAILINGGSNDFTAWKANIRGVDLNNQFPANWEIEKARKIPKSYSPRDYPGDYPLSEAESITMAKLVVERQFDMVLALHTQGKEFYWGYEGLEPEESIRYAEYFAKVSPYRSVRTIDSHAGFKDWFIQKYQKPGFTLELGKGINPLPLSKFHEIYAETMPILFGSLLLI</sequence>
<dbReference type="InterPro" id="IPR034274">
    <property type="entry name" value="ENP1_M14_CPD"/>
</dbReference>
<keyword evidence="6" id="KW-0482">Metalloprotease</keyword>
<dbReference type="SUPFAM" id="SSF53187">
    <property type="entry name" value="Zn-dependent exopeptidases"/>
    <property type="match status" value="1"/>
</dbReference>
<evidence type="ECO:0000256" key="1">
    <source>
        <dbReference type="ARBA" id="ARBA00001947"/>
    </source>
</evidence>
<reference evidence="9" key="1">
    <citation type="submission" date="2021-04" db="EMBL/GenBank/DDBJ databases">
        <title>Genome seq and assembly of Bacillus sp.</title>
        <authorList>
            <person name="Chhetri G."/>
        </authorList>
    </citation>
    <scope>NUCLEOTIDE SEQUENCE</scope>
    <source>
        <strain evidence="9">RG28</strain>
    </source>
</reference>
<evidence type="ECO:0000313" key="9">
    <source>
        <dbReference type="EMBL" id="MBP0724503.1"/>
    </source>
</evidence>
<comment type="caution">
    <text evidence="9">The sequence shown here is derived from an EMBL/GenBank/DDBJ whole genome shotgun (WGS) entry which is preliminary data.</text>
</comment>
<dbReference type="PANTHER" id="PTHR11705:SF143">
    <property type="entry name" value="SLL0236 PROTEIN"/>
    <property type="match status" value="1"/>
</dbReference>
<dbReference type="PRINTS" id="PR00765">
    <property type="entry name" value="CRBOXYPTASEA"/>
</dbReference>
<dbReference type="RefSeq" id="WP_209403056.1">
    <property type="nucleotide sequence ID" value="NZ_JAGIYQ010000002.1"/>
</dbReference>
<feature type="domain" description="Peptidase M14" evidence="8">
    <location>
        <begin position="99"/>
        <end position="386"/>
    </location>
</feature>
<dbReference type="Pfam" id="PF00246">
    <property type="entry name" value="Peptidase_M14"/>
    <property type="match status" value="1"/>
</dbReference>
<keyword evidence="3" id="KW-0645">Protease</keyword>
<dbReference type="PROSITE" id="PS52035">
    <property type="entry name" value="PEPTIDASE_M14"/>
    <property type="match status" value="1"/>
</dbReference>
<dbReference type="GO" id="GO:0005615">
    <property type="term" value="C:extracellular space"/>
    <property type="evidence" value="ECO:0007669"/>
    <property type="project" value="TreeGrafter"/>
</dbReference>
<organism evidence="9 10">
    <name type="scientific">Gottfriedia endophytica</name>
    <dbReference type="NCBI Taxonomy" id="2820819"/>
    <lineage>
        <taxon>Bacteria</taxon>
        <taxon>Bacillati</taxon>
        <taxon>Bacillota</taxon>
        <taxon>Bacilli</taxon>
        <taxon>Bacillales</taxon>
        <taxon>Bacillaceae</taxon>
        <taxon>Gottfriedia</taxon>
    </lineage>
</organism>
<dbReference type="GO" id="GO:0004181">
    <property type="term" value="F:metallocarboxypeptidase activity"/>
    <property type="evidence" value="ECO:0007669"/>
    <property type="project" value="InterPro"/>
</dbReference>
<gene>
    <name evidence="9" type="ORF">J5Y03_04780</name>
</gene>
<evidence type="ECO:0000259" key="8">
    <source>
        <dbReference type="PROSITE" id="PS52035"/>
    </source>
</evidence>
<dbReference type="SMART" id="SM00631">
    <property type="entry name" value="Zn_pept"/>
    <property type="match status" value="1"/>
</dbReference>
<evidence type="ECO:0000256" key="7">
    <source>
        <dbReference type="PROSITE-ProRule" id="PRU01379"/>
    </source>
</evidence>
<evidence type="ECO:0000256" key="3">
    <source>
        <dbReference type="ARBA" id="ARBA00022670"/>
    </source>
</evidence>
<feature type="active site" description="Proton donor/acceptor" evidence="7">
    <location>
        <position position="358"/>
    </location>
</feature>
<evidence type="ECO:0000256" key="6">
    <source>
        <dbReference type="ARBA" id="ARBA00023049"/>
    </source>
</evidence>
<evidence type="ECO:0000313" key="10">
    <source>
        <dbReference type="Proteomes" id="UP000682134"/>
    </source>
</evidence>
<evidence type="ECO:0000256" key="5">
    <source>
        <dbReference type="ARBA" id="ARBA00022833"/>
    </source>
</evidence>
<dbReference type="CDD" id="cd06229">
    <property type="entry name" value="M14_Endopeptidase_I"/>
    <property type="match status" value="1"/>
</dbReference>
<proteinExistence type="inferred from homology"/>
<dbReference type="InterPro" id="IPR000834">
    <property type="entry name" value="Peptidase_M14"/>
</dbReference>
<comment type="cofactor">
    <cofactor evidence="1">
        <name>Zn(2+)</name>
        <dbReference type="ChEBI" id="CHEBI:29105"/>
    </cofactor>
</comment>
<evidence type="ECO:0000256" key="2">
    <source>
        <dbReference type="ARBA" id="ARBA00005988"/>
    </source>
</evidence>
<dbReference type="GO" id="GO:0008270">
    <property type="term" value="F:zinc ion binding"/>
    <property type="evidence" value="ECO:0007669"/>
    <property type="project" value="InterPro"/>
</dbReference>
<dbReference type="PANTHER" id="PTHR11705">
    <property type="entry name" value="PROTEASE FAMILY M14 CARBOXYPEPTIDASE A,B"/>
    <property type="match status" value="1"/>
</dbReference>
<protein>
    <submittedName>
        <fullName evidence="9">M14 family metallocarboxypeptidase</fullName>
    </submittedName>
</protein>
<dbReference type="Gene3D" id="3.40.630.10">
    <property type="entry name" value="Zn peptidases"/>
    <property type="match status" value="1"/>
</dbReference>
<dbReference type="GO" id="GO:0006508">
    <property type="term" value="P:proteolysis"/>
    <property type="evidence" value="ECO:0007669"/>
    <property type="project" value="UniProtKB-KW"/>
</dbReference>
<accession>A0A940SJR4</accession>
<keyword evidence="4" id="KW-0378">Hydrolase</keyword>
<dbReference type="AlphaFoldDB" id="A0A940SJR4"/>
<keyword evidence="10" id="KW-1185">Reference proteome</keyword>
<evidence type="ECO:0000256" key="4">
    <source>
        <dbReference type="ARBA" id="ARBA00022801"/>
    </source>
</evidence>
<comment type="similarity">
    <text evidence="2 7">Belongs to the peptidase M14 family.</text>
</comment>